<dbReference type="EMBL" id="NAJO01000059">
    <property type="protein sequence ID" value="OQN96941.1"/>
    <property type="molecule type" value="Genomic_DNA"/>
</dbReference>
<dbReference type="GO" id="GO:0005634">
    <property type="term" value="C:nucleus"/>
    <property type="evidence" value="ECO:0007669"/>
    <property type="project" value="UniProtKB-SubCell"/>
</dbReference>
<protein>
    <recommendedName>
        <fullName evidence="10">Transcription factor domain-containing protein</fullName>
    </recommendedName>
</protein>
<evidence type="ECO:0000313" key="9">
    <source>
        <dbReference type="Proteomes" id="UP000192596"/>
    </source>
</evidence>
<evidence type="ECO:0000256" key="1">
    <source>
        <dbReference type="ARBA" id="ARBA00004123"/>
    </source>
</evidence>
<dbReference type="AlphaFoldDB" id="A0A1V8SDP2"/>
<name>A0A1V8SDP2_9PEZI</name>
<keyword evidence="5" id="KW-0238">DNA-binding</keyword>
<dbReference type="STRING" id="1507870.A0A1V8SDP2"/>
<keyword evidence="4" id="KW-0805">Transcription regulation</keyword>
<gene>
    <name evidence="8" type="ORF">B0A48_16915</name>
</gene>
<sequence length="462" mass="51577">MSNSSVDHHHPSVVSAHSYQTEFPSEATSSSTLTGSADVESQYLTFSGFAQGILAPWQDPTGNEDWSPVAVTSSSIVDQQISPFADSVPLSSSPDTVHPRIFAISPVIERGVALFITHLYPTYPLLDQQALQSLLSETRDLDRSESTLLWSICALALVSIDHWPTLDTDKRAVACKKYIRRCHDARLAADYVEEATFYDVLASLFISVAYFELKCRKASWFYLREAITLSHAADLLDTNYNSDPAEKLRHQRTFALLYITERGACTLNNFPVSIILPPGLPTDALPDEDPSIIFGLSKLYHLFSLLDSNFVRLWNDTGLSSATAQKENELSTLQGHLREPLDMRHVSDIQRANVLVTQQWLRLIFWQSALKLSMVTSTASDSAFTYEYPIEIATSLCEVVKSLPPVAIQAHGLGIFEKQFEIAYSLLDALTLCGYSKKARHYETLRYLLLSLSASPSSRQKR</sequence>
<dbReference type="PANTHER" id="PTHR31668">
    <property type="entry name" value="GLUCOSE TRANSPORT TRANSCRIPTION REGULATOR RGT1-RELATED-RELATED"/>
    <property type="match status" value="1"/>
</dbReference>
<evidence type="ECO:0000256" key="7">
    <source>
        <dbReference type="ARBA" id="ARBA00023242"/>
    </source>
</evidence>
<dbReference type="PANTHER" id="PTHR31668:SF18">
    <property type="entry name" value="MALTOSE FERMENTATION REGULATORY PROTEIN MAL13-RELATED"/>
    <property type="match status" value="1"/>
</dbReference>
<dbReference type="GO" id="GO:0003677">
    <property type="term" value="F:DNA binding"/>
    <property type="evidence" value="ECO:0007669"/>
    <property type="project" value="UniProtKB-KW"/>
</dbReference>
<evidence type="ECO:0000256" key="6">
    <source>
        <dbReference type="ARBA" id="ARBA00023163"/>
    </source>
</evidence>
<evidence type="ECO:0008006" key="10">
    <source>
        <dbReference type="Google" id="ProtNLM"/>
    </source>
</evidence>
<dbReference type="OrthoDB" id="4132249at2759"/>
<reference evidence="9" key="1">
    <citation type="submission" date="2017-03" db="EMBL/GenBank/DDBJ databases">
        <title>Genomes of endolithic fungi from Antarctica.</title>
        <authorList>
            <person name="Coleine C."/>
            <person name="Masonjones S."/>
            <person name="Stajich J.E."/>
        </authorList>
    </citation>
    <scope>NUCLEOTIDE SEQUENCE [LARGE SCALE GENOMIC DNA]</scope>
    <source>
        <strain evidence="9">CCFEE 5527</strain>
    </source>
</reference>
<accession>A0A1V8SDP2</accession>
<comment type="caution">
    <text evidence="8">The sequence shown here is derived from an EMBL/GenBank/DDBJ whole genome shotgun (WGS) entry which is preliminary data.</text>
</comment>
<dbReference type="GO" id="GO:0046872">
    <property type="term" value="F:metal ion binding"/>
    <property type="evidence" value="ECO:0007669"/>
    <property type="project" value="UniProtKB-KW"/>
</dbReference>
<evidence type="ECO:0000256" key="3">
    <source>
        <dbReference type="ARBA" id="ARBA00022833"/>
    </source>
</evidence>
<evidence type="ECO:0000313" key="8">
    <source>
        <dbReference type="EMBL" id="OQN96941.1"/>
    </source>
</evidence>
<comment type="subcellular location">
    <subcellularLocation>
        <location evidence="1">Nucleus</location>
    </subcellularLocation>
</comment>
<dbReference type="Proteomes" id="UP000192596">
    <property type="component" value="Unassembled WGS sequence"/>
</dbReference>
<proteinExistence type="predicted"/>
<dbReference type="InterPro" id="IPR050797">
    <property type="entry name" value="Carb_Metab_Trans_Reg"/>
</dbReference>
<dbReference type="CDD" id="cd12148">
    <property type="entry name" value="fungal_TF_MHR"/>
    <property type="match status" value="1"/>
</dbReference>
<evidence type="ECO:0000256" key="5">
    <source>
        <dbReference type="ARBA" id="ARBA00023125"/>
    </source>
</evidence>
<keyword evidence="6" id="KW-0804">Transcription</keyword>
<dbReference type="InParanoid" id="A0A1V8SDP2"/>
<keyword evidence="2" id="KW-0479">Metal-binding</keyword>
<evidence type="ECO:0000256" key="4">
    <source>
        <dbReference type="ARBA" id="ARBA00023015"/>
    </source>
</evidence>
<keyword evidence="3" id="KW-0862">Zinc</keyword>
<keyword evidence="7" id="KW-0539">Nucleus</keyword>
<evidence type="ECO:0000256" key="2">
    <source>
        <dbReference type="ARBA" id="ARBA00022723"/>
    </source>
</evidence>
<keyword evidence="9" id="KW-1185">Reference proteome</keyword>
<organism evidence="8 9">
    <name type="scientific">Cryoendolithus antarcticus</name>
    <dbReference type="NCBI Taxonomy" id="1507870"/>
    <lineage>
        <taxon>Eukaryota</taxon>
        <taxon>Fungi</taxon>
        <taxon>Dikarya</taxon>
        <taxon>Ascomycota</taxon>
        <taxon>Pezizomycotina</taxon>
        <taxon>Dothideomycetes</taxon>
        <taxon>Dothideomycetidae</taxon>
        <taxon>Cladosporiales</taxon>
        <taxon>Cladosporiaceae</taxon>
        <taxon>Cryoendolithus</taxon>
    </lineage>
</organism>